<dbReference type="InterPro" id="IPR027417">
    <property type="entry name" value="P-loop_NTPase"/>
</dbReference>
<protein>
    <recommendedName>
        <fullName evidence="4">Novel STAND NTPase 1 domain-containing protein</fullName>
    </recommendedName>
</protein>
<accession>A0A1J0VNN3</accession>
<dbReference type="InterPro" id="IPR015943">
    <property type="entry name" value="WD40/YVTN_repeat-like_dom_sf"/>
</dbReference>
<dbReference type="SUPFAM" id="SSF82171">
    <property type="entry name" value="DPP6 N-terminal domain-like"/>
    <property type="match status" value="1"/>
</dbReference>
<evidence type="ECO:0000259" key="4">
    <source>
        <dbReference type="Pfam" id="PF20703"/>
    </source>
</evidence>
<gene>
    <name evidence="5" type="ORF">BOX37_06025</name>
</gene>
<dbReference type="SUPFAM" id="SSF52540">
    <property type="entry name" value="P-loop containing nucleoside triphosphate hydrolases"/>
    <property type="match status" value="1"/>
</dbReference>
<dbReference type="PANTHER" id="PTHR44019">
    <property type="entry name" value="WD REPEAT-CONTAINING PROTEIN 55"/>
    <property type="match status" value="1"/>
</dbReference>
<dbReference type="InterPro" id="IPR050505">
    <property type="entry name" value="WDR55/POC1"/>
</dbReference>
<dbReference type="Gene3D" id="3.40.50.1460">
    <property type="match status" value="1"/>
</dbReference>
<dbReference type="OrthoDB" id="134501at2"/>
<proteinExistence type="predicted"/>
<feature type="repeat" description="WD" evidence="3">
    <location>
        <begin position="911"/>
        <end position="952"/>
    </location>
</feature>
<dbReference type="KEGG" id="nsl:BOX37_06025"/>
<dbReference type="Gene3D" id="2.130.10.10">
    <property type="entry name" value="YVTN repeat-like/Quinoprotein amine dehydrogenase"/>
    <property type="match status" value="3"/>
</dbReference>
<dbReference type="PANTHER" id="PTHR44019:SF8">
    <property type="entry name" value="POC1 CENTRIOLAR PROTEIN HOMOLOG"/>
    <property type="match status" value="1"/>
</dbReference>
<dbReference type="SMART" id="SM00320">
    <property type="entry name" value="WD40"/>
    <property type="match status" value="2"/>
</dbReference>
<dbReference type="PROSITE" id="PS50082">
    <property type="entry name" value="WD_REPEATS_2"/>
    <property type="match status" value="1"/>
</dbReference>
<dbReference type="Pfam" id="PF00400">
    <property type="entry name" value="WD40"/>
    <property type="match status" value="2"/>
</dbReference>
<dbReference type="Pfam" id="PF20703">
    <property type="entry name" value="nSTAND1"/>
    <property type="match status" value="1"/>
</dbReference>
<reference evidence="5" key="1">
    <citation type="submission" date="2016-11" db="EMBL/GenBank/DDBJ databases">
        <authorList>
            <person name="Jaros S."/>
            <person name="Januszkiewicz K."/>
            <person name="Wedrychowicz H."/>
        </authorList>
    </citation>
    <scope>NUCLEOTIDE SEQUENCE [LARGE SCALE GENOMIC DNA]</scope>
    <source>
        <strain evidence="5">Y48</strain>
    </source>
</reference>
<feature type="domain" description="Novel STAND NTPase 1" evidence="4">
    <location>
        <begin position="186"/>
        <end position="590"/>
    </location>
</feature>
<name>A0A1J0VNN3_9NOCA</name>
<evidence type="ECO:0000313" key="6">
    <source>
        <dbReference type="Proteomes" id="UP000183810"/>
    </source>
</evidence>
<organism evidence="5 6">
    <name type="scientific">Nocardia mangyaensis</name>
    <dbReference type="NCBI Taxonomy" id="2213200"/>
    <lineage>
        <taxon>Bacteria</taxon>
        <taxon>Bacillati</taxon>
        <taxon>Actinomycetota</taxon>
        <taxon>Actinomycetes</taxon>
        <taxon>Mycobacteriales</taxon>
        <taxon>Nocardiaceae</taxon>
        <taxon>Nocardia</taxon>
    </lineage>
</organism>
<keyword evidence="2" id="KW-0677">Repeat</keyword>
<keyword evidence="6" id="KW-1185">Reference proteome</keyword>
<dbReference type="Proteomes" id="UP000183810">
    <property type="component" value="Chromosome"/>
</dbReference>
<dbReference type="InterPro" id="IPR001680">
    <property type="entry name" value="WD40_rpt"/>
</dbReference>
<dbReference type="InterPro" id="IPR011044">
    <property type="entry name" value="Quino_amine_DH_bsu"/>
</dbReference>
<dbReference type="InterPro" id="IPR019775">
    <property type="entry name" value="WD40_repeat_CS"/>
</dbReference>
<sequence>MFILYFIGHGLIGTDRKLHLATYSSMSSTPRGAYAALPYSEIRLILEECRARSVVVILDSCRSGRVSDWNLRTDVLDSPVAYGGFLLSAAAADEEALAPADAEYTLFTGEVIRFLNEGDPSAGHTFLCLDDLYEYLDRRLPTANRPHRRVQGRVGDLELAPNPAYVMRQPPTPAAVDSVSGDSVAPYRGLAFYGPADARWFVGRKYVTERLVSRIADHDATHGPIMVVGPSGVGKSSLVRAGVVPALRDNAFPRSSTWPIMIMTPGREPVARLSESLGEALAEHPRTIHRRLRDNPTAISEMIEQILCDTARDILVDGRLLLVVDQMEQTFTLCDDNDERRTFVDALCAAASPGSRAVVCAVLRADFFGHCASHPGLLQALEVQGGQVFVGPMNGGQLRSVIIEPALLANLRVDPELPEEILRDLAVGDDSDLIDGGALPLVSHALDAAWQLRSGNVITAHGYERVGGIRGSIAHTANSAFLDFDSDEQEACRRLMVRMVTVGTDAPDTHRPIDLSDLRGIHDCAEKVASVLIRARLLVRDETSVRLTHDAVVRHWDRLRAWISDDRSWHIVRQQISEAHLIWRDRRRDDNLLTGDRLADAVRWTADPPRAALLTTDESAFVAASARQRQRRIRRLQQVIAILCVLVLATATSALYAMAKSAESRRAADVAVARSLVDSARLEFFGRPDLAILRVAAALRLTDDIDIRVAAGPIIQSSAGMSATLSMPSGFSVNPEKATLTPIPGTTQVVVDDGAYDDSPKFWLVDLATRAIDEVTLPLGGPGSDIALIDSSRKTAISTDTDILIVDESDPSNPILEIPVDARPFGVVGIPNGSIVAWCDSANRLSVIDARWETEPTILPDSCSPTSVQFLHSTRTPRNHVALSADGAIVVGLSEEILTIHNVATSDRTVVNAGGGIVMDFDLSPDGNFVATLDNDGIAKIWDLRAVPLVPTEVSDPGAQVRALAFSTDSRNLTVGTDSNIRHWRVHQNTWADDPSLDRPATAVEYVSDGSSLLTIDKQGQLIQWDGTILPNYDDYADLPIAVSADGTYVATIGIKHDEGFGLSLRKWDIRRNPPVAHVFAPSVWYTQTPTAAISDDGELVAVSRGWEAGVEIWSTGADARIIARVHAPGSLVDRMEFSPDGKVLAYIVVESDNSSELKFFSVDEHRELISEEKFEFVQSIRRIPSGHLLIDSRIPQDRSDGNQEFESVVFDMDSMSSMGGPARAVGYAVAVSPDGGRTVRDNNGGAIVWDEETGTTIAELADPPYAVAIIPNTRFAFSRDGSNLIAYNGVSVGSADPGDVPAGFDYELAVWDTSTGRFAGGLNANGIPIATGDGRLFFFPVDIDNQPQVFETALWSTDRQVLTDRLCAVVGRDLTPEEWQSTATLRDREYTSTCPSNTS</sequence>
<dbReference type="PROSITE" id="PS00678">
    <property type="entry name" value="WD_REPEATS_1"/>
    <property type="match status" value="1"/>
</dbReference>
<dbReference type="InterPro" id="IPR049052">
    <property type="entry name" value="nSTAND1"/>
</dbReference>
<evidence type="ECO:0000313" key="5">
    <source>
        <dbReference type="EMBL" id="APE33599.1"/>
    </source>
</evidence>
<evidence type="ECO:0000256" key="2">
    <source>
        <dbReference type="ARBA" id="ARBA00022737"/>
    </source>
</evidence>
<dbReference type="SUPFAM" id="SSF50969">
    <property type="entry name" value="YVTN repeat-like/Quinoprotein amine dehydrogenase"/>
    <property type="match status" value="2"/>
</dbReference>
<evidence type="ECO:0000256" key="3">
    <source>
        <dbReference type="PROSITE-ProRule" id="PRU00221"/>
    </source>
</evidence>
<keyword evidence="1 3" id="KW-0853">WD repeat</keyword>
<dbReference type="Gene3D" id="3.40.50.300">
    <property type="entry name" value="P-loop containing nucleotide triphosphate hydrolases"/>
    <property type="match status" value="1"/>
</dbReference>
<evidence type="ECO:0000256" key="1">
    <source>
        <dbReference type="ARBA" id="ARBA00022574"/>
    </source>
</evidence>
<dbReference type="EMBL" id="CP018082">
    <property type="protein sequence ID" value="APE33599.1"/>
    <property type="molecule type" value="Genomic_DNA"/>
</dbReference>